<dbReference type="InterPro" id="IPR028565">
    <property type="entry name" value="MHD"/>
</dbReference>
<keyword evidence="3" id="KW-1185">Reference proteome</keyword>
<evidence type="ECO:0000313" key="3">
    <source>
        <dbReference type="Proteomes" id="UP000037510"/>
    </source>
</evidence>
<feature type="domain" description="MHD" evidence="1">
    <location>
        <begin position="46"/>
        <end position="98"/>
    </location>
</feature>
<comment type="caution">
    <text evidence="2">The sequence shown here is derived from an EMBL/GenBank/DDBJ whole genome shotgun (WGS) entry which is preliminary data.</text>
</comment>
<dbReference type="Pfam" id="PF00928">
    <property type="entry name" value="Adap_comp_sub"/>
    <property type="match status" value="1"/>
</dbReference>
<reference evidence="2 3" key="1">
    <citation type="journal article" date="2015" name="Genome Biol. Evol.">
        <title>The genome of winter moth (Operophtera brumata) provides a genomic perspective on sexual dimorphism and phenology.</title>
        <authorList>
            <person name="Derks M.F."/>
            <person name="Smit S."/>
            <person name="Salis L."/>
            <person name="Schijlen E."/>
            <person name="Bossers A."/>
            <person name="Mateman C."/>
            <person name="Pijl A.S."/>
            <person name="de Ridder D."/>
            <person name="Groenen M.A."/>
            <person name="Visser M.E."/>
            <person name="Megens H.J."/>
        </authorList>
    </citation>
    <scope>NUCLEOTIDE SEQUENCE [LARGE SCALE GENOMIC DNA]</scope>
    <source>
        <strain evidence="2">WM2013NL</strain>
        <tissue evidence="2">Head and thorax</tissue>
    </source>
</reference>
<evidence type="ECO:0000313" key="2">
    <source>
        <dbReference type="EMBL" id="KOB52198.1"/>
    </source>
</evidence>
<dbReference type="EMBL" id="JTDY01013072">
    <property type="protein sequence ID" value="KOB52198.1"/>
    <property type="molecule type" value="Genomic_DNA"/>
</dbReference>
<sequence>MRKAIPVVTRLAITLRFLATGDSYKSLSYLFRVSDSSLSAIIPEVDVALEVCMPKCVLNCSLTANQGKYSYDPVSKVLVWDIGRIELPKLPNIKGTTTSHTLIRPQMK</sequence>
<name>A0A0L7K3G9_OPEBR</name>
<dbReference type="Proteomes" id="UP000037510">
    <property type="component" value="Unassembled WGS sequence"/>
</dbReference>
<dbReference type="SUPFAM" id="SSF49447">
    <property type="entry name" value="Second domain of Mu2 adaptin subunit (ap50) of ap2 adaptor"/>
    <property type="match status" value="1"/>
</dbReference>
<protein>
    <submittedName>
        <fullName evidence="2">Clathrin coat assembly protein</fullName>
    </submittedName>
</protein>
<evidence type="ECO:0000259" key="1">
    <source>
        <dbReference type="Pfam" id="PF00928"/>
    </source>
</evidence>
<dbReference type="Gene3D" id="2.60.40.1170">
    <property type="entry name" value="Mu homology domain, subdomain B"/>
    <property type="match status" value="1"/>
</dbReference>
<proteinExistence type="predicted"/>
<accession>A0A0L7K3G9</accession>
<dbReference type="InterPro" id="IPR036168">
    <property type="entry name" value="AP2_Mu_C_sf"/>
</dbReference>
<dbReference type="AlphaFoldDB" id="A0A0L7K3G9"/>
<gene>
    <name evidence="2" type="ORF">OBRU01_26353</name>
</gene>
<organism evidence="2 3">
    <name type="scientific">Operophtera brumata</name>
    <name type="common">Winter moth</name>
    <name type="synonym">Phalaena brumata</name>
    <dbReference type="NCBI Taxonomy" id="104452"/>
    <lineage>
        <taxon>Eukaryota</taxon>
        <taxon>Metazoa</taxon>
        <taxon>Ecdysozoa</taxon>
        <taxon>Arthropoda</taxon>
        <taxon>Hexapoda</taxon>
        <taxon>Insecta</taxon>
        <taxon>Pterygota</taxon>
        <taxon>Neoptera</taxon>
        <taxon>Endopterygota</taxon>
        <taxon>Lepidoptera</taxon>
        <taxon>Glossata</taxon>
        <taxon>Ditrysia</taxon>
        <taxon>Geometroidea</taxon>
        <taxon>Geometridae</taxon>
        <taxon>Larentiinae</taxon>
        <taxon>Operophtera</taxon>
    </lineage>
</organism>
<dbReference type="STRING" id="104452.A0A0L7K3G9"/>